<reference evidence="2" key="1">
    <citation type="submission" date="2022-02" db="EMBL/GenBank/DDBJ databases">
        <authorList>
            <person name="King R."/>
        </authorList>
    </citation>
    <scope>NUCLEOTIDE SEQUENCE</scope>
</reference>
<feature type="compositionally biased region" description="Polar residues" evidence="1">
    <location>
        <begin position="49"/>
        <end position="62"/>
    </location>
</feature>
<proteinExistence type="predicted"/>
<dbReference type="PANTHER" id="PTHR13400:SF4">
    <property type="entry name" value="COILED-COIL DOMAIN-CONTAINING PROTEIN 28A-LIKE PROTEIN"/>
    <property type="match status" value="1"/>
</dbReference>
<feature type="compositionally biased region" description="Polar residues" evidence="1">
    <location>
        <begin position="72"/>
        <end position="94"/>
    </location>
</feature>
<evidence type="ECO:0000313" key="2">
    <source>
        <dbReference type="EMBL" id="CAH1737960.1"/>
    </source>
</evidence>
<evidence type="ECO:0000313" key="3">
    <source>
        <dbReference type="Proteomes" id="UP001154329"/>
    </source>
</evidence>
<dbReference type="InterPro" id="IPR025271">
    <property type="entry name" value="CCDC28"/>
</dbReference>
<organism evidence="2 3">
    <name type="scientific">Aphis gossypii</name>
    <name type="common">Cotton aphid</name>
    <dbReference type="NCBI Taxonomy" id="80765"/>
    <lineage>
        <taxon>Eukaryota</taxon>
        <taxon>Metazoa</taxon>
        <taxon>Ecdysozoa</taxon>
        <taxon>Arthropoda</taxon>
        <taxon>Hexapoda</taxon>
        <taxon>Insecta</taxon>
        <taxon>Pterygota</taxon>
        <taxon>Neoptera</taxon>
        <taxon>Paraneoptera</taxon>
        <taxon>Hemiptera</taxon>
        <taxon>Sternorrhyncha</taxon>
        <taxon>Aphidomorpha</taxon>
        <taxon>Aphidoidea</taxon>
        <taxon>Aphididae</taxon>
        <taxon>Aphidini</taxon>
        <taxon>Aphis</taxon>
        <taxon>Aphis</taxon>
    </lineage>
</organism>
<dbReference type="OrthoDB" id="9977011at2759"/>
<reference evidence="2" key="2">
    <citation type="submission" date="2022-10" db="EMBL/GenBank/DDBJ databases">
        <authorList>
            <consortium name="ENA_rothamsted_submissions"/>
            <consortium name="culmorum"/>
            <person name="King R."/>
        </authorList>
    </citation>
    <scope>NUCLEOTIDE SEQUENCE</scope>
</reference>
<gene>
    <name evidence="2" type="ORF">APHIGO_LOCUS11386</name>
</gene>
<accession>A0A9P0JKI8</accession>
<protein>
    <submittedName>
        <fullName evidence="2">Uncharacterized protein</fullName>
    </submittedName>
</protein>
<dbReference type="Proteomes" id="UP001154329">
    <property type="component" value="Chromosome 4"/>
</dbReference>
<feature type="region of interest" description="Disordered" evidence="1">
    <location>
        <begin position="1"/>
        <end position="96"/>
    </location>
</feature>
<evidence type="ECO:0000256" key="1">
    <source>
        <dbReference type="SAM" id="MobiDB-lite"/>
    </source>
</evidence>
<dbReference type="EMBL" id="OU899037">
    <property type="protein sequence ID" value="CAH1737960.1"/>
    <property type="molecule type" value="Genomic_DNA"/>
</dbReference>
<sequence length="248" mass="27832">MSVEKEECELEQLVSSDEEPRPTDITQITPPITPKPPPRAHSHSDSRTKTSNVSEKSLSIESQKNECHKSTARLSSNSSIQDKPQAQPSNTGGTTRLMCVNERLGRSSLHDYKPPRPPPPNFSKLQNKKVLSEQTMDRSCLHHCFLSDVTDVRQMEQALQQLLEDFHSGKLRAFGKDCSMEQMTAIREQQEHLAWLHFELGVRQDGSNPLSEQGIAKGTENMHSLMASLEQLSLSIEKLHSFSNSTSD</sequence>
<dbReference type="PANTHER" id="PTHR13400">
    <property type="entry name" value="CHEMOKINE C-C MOTIF RECEPTOR 1"/>
    <property type="match status" value="1"/>
</dbReference>
<name>A0A9P0JKI8_APHGO</name>
<dbReference type="Pfam" id="PF13270">
    <property type="entry name" value="CCDC28"/>
    <property type="match status" value="1"/>
</dbReference>
<keyword evidence="3" id="KW-1185">Reference proteome</keyword>
<feature type="compositionally biased region" description="Acidic residues" evidence="1">
    <location>
        <begin position="1"/>
        <end position="10"/>
    </location>
</feature>
<dbReference type="AlphaFoldDB" id="A0A9P0JKI8"/>